<comment type="subcellular location">
    <subcellularLocation>
        <location evidence="1">Endoplasmic reticulum membrane</location>
        <topology evidence="1">Peripheral membrane protein</topology>
    </subcellularLocation>
</comment>
<evidence type="ECO:0000256" key="2">
    <source>
        <dbReference type="ARBA" id="ARBA00007732"/>
    </source>
</evidence>
<dbReference type="GO" id="GO:0006612">
    <property type="term" value="P:protein targeting to membrane"/>
    <property type="evidence" value="ECO:0007669"/>
    <property type="project" value="TreeGrafter"/>
</dbReference>
<dbReference type="OrthoDB" id="5377273at2759"/>
<sequence>MQRRNLDPRANSAGRDSIDLDIERGLQLQELRSQRPAAPIATTSAHSRNQSAATSNATDGNGDDLEDEWNDSHPCYPHRNPYVPHGSPLYEWTRIIRVPRDFMLNGDITPGFSNIYPQIMEPYVSEEQFRTIIGKVNRDLREAFDPFNWRNILDGVLGVMTCWLWEDIKPGGTFTKRKLEGVEEFLEDMSRELRRESGEKGVDIISLRRTGYANVSLCKFGAEWITC</sequence>
<feature type="compositionally biased region" description="Polar residues" evidence="7">
    <location>
        <begin position="41"/>
        <end position="59"/>
    </location>
</feature>
<dbReference type="GO" id="GO:0031211">
    <property type="term" value="C:endoplasmic reticulum palmitoyltransferase complex"/>
    <property type="evidence" value="ECO:0007669"/>
    <property type="project" value="TreeGrafter"/>
</dbReference>
<gene>
    <name evidence="9" type="ORF">BJ508DRAFT_211918</name>
</gene>
<proteinExistence type="inferred from homology"/>
<evidence type="ECO:0000313" key="10">
    <source>
        <dbReference type="Proteomes" id="UP000275078"/>
    </source>
</evidence>
<dbReference type="Pfam" id="PF10256">
    <property type="entry name" value="Erf4"/>
    <property type="match status" value="1"/>
</dbReference>
<evidence type="ECO:0000259" key="8">
    <source>
        <dbReference type="Pfam" id="PF10256"/>
    </source>
</evidence>
<dbReference type="EMBL" id="ML119708">
    <property type="protein sequence ID" value="RPA78723.1"/>
    <property type="molecule type" value="Genomic_DNA"/>
</dbReference>
<evidence type="ECO:0000256" key="3">
    <source>
        <dbReference type="ARBA" id="ARBA00011396"/>
    </source>
</evidence>
<protein>
    <recommendedName>
        <fullName evidence="4">Ras modification protein ERF4</fullName>
    </recommendedName>
</protein>
<feature type="region of interest" description="Disordered" evidence="7">
    <location>
        <begin position="1"/>
        <end position="72"/>
    </location>
</feature>
<dbReference type="Proteomes" id="UP000275078">
    <property type="component" value="Unassembled WGS sequence"/>
</dbReference>
<feature type="domain" description="Golgin subfamily A member 7/ERF4" evidence="8">
    <location>
        <begin position="95"/>
        <end position="215"/>
    </location>
</feature>
<comment type="similarity">
    <text evidence="2">Belongs to the ERF4 family.</text>
</comment>
<dbReference type="PANTHER" id="PTHR13254:SF0">
    <property type="entry name" value="GOLGIN SUBFAMILY A MEMBER 7_ERF4 DOMAIN-CONTAINING PROTEIN"/>
    <property type="match status" value="1"/>
</dbReference>
<dbReference type="InterPro" id="IPR051371">
    <property type="entry name" value="Ras_palmitoyltransferase"/>
</dbReference>
<name>A0A3N4HY02_ASCIM</name>
<keyword evidence="6" id="KW-0472">Membrane</keyword>
<keyword evidence="5" id="KW-0256">Endoplasmic reticulum</keyword>
<accession>A0A3N4HY02</accession>
<comment type="subunit">
    <text evidence="3">Interacts with ERF2.</text>
</comment>
<evidence type="ECO:0000256" key="5">
    <source>
        <dbReference type="ARBA" id="ARBA00022824"/>
    </source>
</evidence>
<evidence type="ECO:0000256" key="1">
    <source>
        <dbReference type="ARBA" id="ARBA00004406"/>
    </source>
</evidence>
<dbReference type="AlphaFoldDB" id="A0A3N4HY02"/>
<evidence type="ECO:0000256" key="4">
    <source>
        <dbReference type="ARBA" id="ARBA00018463"/>
    </source>
</evidence>
<evidence type="ECO:0000256" key="6">
    <source>
        <dbReference type="ARBA" id="ARBA00023136"/>
    </source>
</evidence>
<organism evidence="9 10">
    <name type="scientific">Ascobolus immersus RN42</name>
    <dbReference type="NCBI Taxonomy" id="1160509"/>
    <lineage>
        <taxon>Eukaryota</taxon>
        <taxon>Fungi</taxon>
        <taxon>Dikarya</taxon>
        <taxon>Ascomycota</taxon>
        <taxon>Pezizomycotina</taxon>
        <taxon>Pezizomycetes</taxon>
        <taxon>Pezizales</taxon>
        <taxon>Ascobolaceae</taxon>
        <taxon>Ascobolus</taxon>
    </lineage>
</organism>
<dbReference type="PANTHER" id="PTHR13254">
    <property type="entry name" value="GOLGI AUTOANTIGEN, GOLGIN SUBFAMILY A, 7"/>
    <property type="match status" value="1"/>
</dbReference>
<evidence type="ECO:0000256" key="7">
    <source>
        <dbReference type="SAM" id="MobiDB-lite"/>
    </source>
</evidence>
<reference evidence="9 10" key="1">
    <citation type="journal article" date="2018" name="Nat. Ecol. Evol.">
        <title>Pezizomycetes genomes reveal the molecular basis of ectomycorrhizal truffle lifestyle.</title>
        <authorList>
            <person name="Murat C."/>
            <person name="Payen T."/>
            <person name="Noel B."/>
            <person name="Kuo A."/>
            <person name="Morin E."/>
            <person name="Chen J."/>
            <person name="Kohler A."/>
            <person name="Krizsan K."/>
            <person name="Balestrini R."/>
            <person name="Da Silva C."/>
            <person name="Montanini B."/>
            <person name="Hainaut M."/>
            <person name="Levati E."/>
            <person name="Barry K.W."/>
            <person name="Belfiori B."/>
            <person name="Cichocki N."/>
            <person name="Clum A."/>
            <person name="Dockter R.B."/>
            <person name="Fauchery L."/>
            <person name="Guy J."/>
            <person name="Iotti M."/>
            <person name="Le Tacon F."/>
            <person name="Lindquist E.A."/>
            <person name="Lipzen A."/>
            <person name="Malagnac F."/>
            <person name="Mello A."/>
            <person name="Molinier V."/>
            <person name="Miyauchi S."/>
            <person name="Poulain J."/>
            <person name="Riccioni C."/>
            <person name="Rubini A."/>
            <person name="Sitrit Y."/>
            <person name="Splivallo R."/>
            <person name="Traeger S."/>
            <person name="Wang M."/>
            <person name="Zifcakova L."/>
            <person name="Wipf D."/>
            <person name="Zambonelli A."/>
            <person name="Paolocci F."/>
            <person name="Nowrousian M."/>
            <person name="Ottonello S."/>
            <person name="Baldrian P."/>
            <person name="Spatafora J.W."/>
            <person name="Henrissat B."/>
            <person name="Nagy L.G."/>
            <person name="Aury J.M."/>
            <person name="Wincker P."/>
            <person name="Grigoriev I.V."/>
            <person name="Bonfante P."/>
            <person name="Martin F.M."/>
        </authorList>
    </citation>
    <scope>NUCLEOTIDE SEQUENCE [LARGE SCALE GENOMIC DNA]</scope>
    <source>
        <strain evidence="9 10">RN42</strain>
    </source>
</reference>
<dbReference type="GO" id="GO:0005789">
    <property type="term" value="C:endoplasmic reticulum membrane"/>
    <property type="evidence" value="ECO:0007669"/>
    <property type="project" value="UniProtKB-SubCell"/>
</dbReference>
<dbReference type="STRING" id="1160509.A0A3N4HY02"/>
<evidence type="ECO:0000313" key="9">
    <source>
        <dbReference type="EMBL" id="RPA78723.1"/>
    </source>
</evidence>
<keyword evidence="10" id="KW-1185">Reference proteome</keyword>
<dbReference type="InterPro" id="IPR019383">
    <property type="entry name" value="Golgin_A_7/ERF4"/>
</dbReference>